<keyword evidence="3" id="KW-1185">Reference proteome</keyword>
<dbReference type="EMBL" id="UZAU01000287">
    <property type="status" value="NOT_ANNOTATED_CDS"/>
    <property type="molecule type" value="Genomic_DNA"/>
</dbReference>
<protein>
    <submittedName>
        <fullName evidence="2">Uncharacterized protein</fullName>
    </submittedName>
</protein>
<dbReference type="Gramene" id="evm.model.03.1173">
    <property type="protein sequence ID" value="cds.evm.model.03.1173"/>
    <property type="gene ID" value="evm.TU.03.1173"/>
</dbReference>
<name>A0A803P496_CANSA</name>
<reference evidence="2" key="1">
    <citation type="submission" date="2018-11" db="EMBL/GenBank/DDBJ databases">
        <authorList>
            <person name="Grassa J C."/>
        </authorList>
    </citation>
    <scope>NUCLEOTIDE SEQUENCE [LARGE SCALE GENOMIC DNA]</scope>
</reference>
<reference evidence="2" key="2">
    <citation type="submission" date="2021-03" db="UniProtKB">
        <authorList>
            <consortium name="EnsemblPlants"/>
        </authorList>
    </citation>
    <scope>IDENTIFICATION</scope>
</reference>
<dbReference type="Proteomes" id="UP000596661">
    <property type="component" value="Chromosome 3"/>
</dbReference>
<feature type="compositionally biased region" description="Acidic residues" evidence="1">
    <location>
        <begin position="93"/>
        <end position="103"/>
    </location>
</feature>
<evidence type="ECO:0000256" key="1">
    <source>
        <dbReference type="SAM" id="MobiDB-lite"/>
    </source>
</evidence>
<proteinExistence type="predicted"/>
<feature type="region of interest" description="Disordered" evidence="1">
    <location>
        <begin position="1"/>
        <end position="127"/>
    </location>
</feature>
<dbReference type="EnsemblPlants" id="evm.model.03.1173">
    <property type="protein sequence ID" value="cds.evm.model.03.1173"/>
    <property type="gene ID" value="evm.TU.03.1173"/>
</dbReference>
<sequence length="388" mass="43282">MAKTKNAQPSKRPAQGSTYASPPSQPVPPVPVTGAPGSKVSTPKKLELVQPKGVSKGKKVVTSSSKGKSLKEHPPSVSSLNSKLEEVTKDVDQESEGESDSNEEFVPKEQPSADDSGSESEVLEGYPISAKQVTVPATVPKKDKGKRPMVTPRPILSQKRKMPYGNTLENFKPHSHYFCYNDNARDMKFYENKNFTEFYANIIDEFLDEDSFMFGKVFVRGHMYSFTMKDVAETLNLPMEIEPTDMEFYHQKVFGYLNSDNDVELSYTIPIVSTYLSSCCSYDACPIQFVSLLEFEELILENETIEILAVGTTFNVPEKPPQGKSTKKKARSASPGAVDEHAATSTSTYALTEMIEFNLHLGRMETSQALLLRRMNNIMKFFQSNDVE</sequence>
<evidence type="ECO:0000313" key="3">
    <source>
        <dbReference type="Proteomes" id="UP000596661"/>
    </source>
</evidence>
<dbReference type="AlphaFoldDB" id="A0A803P496"/>
<feature type="compositionally biased region" description="Basic and acidic residues" evidence="1">
    <location>
        <begin position="83"/>
        <end position="92"/>
    </location>
</feature>
<evidence type="ECO:0000313" key="2">
    <source>
        <dbReference type="EnsemblPlants" id="cds.evm.model.03.1173"/>
    </source>
</evidence>
<feature type="compositionally biased region" description="Polar residues" evidence="1">
    <location>
        <begin position="1"/>
        <end position="20"/>
    </location>
</feature>
<accession>A0A803P496</accession>
<feature type="region of interest" description="Disordered" evidence="1">
    <location>
        <begin position="318"/>
        <end position="341"/>
    </location>
</feature>
<organism evidence="2 3">
    <name type="scientific">Cannabis sativa</name>
    <name type="common">Hemp</name>
    <name type="synonym">Marijuana</name>
    <dbReference type="NCBI Taxonomy" id="3483"/>
    <lineage>
        <taxon>Eukaryota</taxon>
        <taxon>Viridiplantae</taxon>
        <taxon>Streptophyta</taxon>
        <taxon>Embryophyta</taxon>
        <taxon>Tracheophyta</taxon>
        <taxon>Spermatophyta</taxon>
        <taxon>Magnoliopsida</taxon>
        <taxon>eudicotyledons</taxon>
        <taxon>Gunneridae</taxon>
        <taxon>Pentapetalae</taxon>
        <taxon>rosids</taxon>
        <taxon>fabids</taxon>
        <taxon>Rosales</taxon>
        <taxon>Cannabaceae</taxon>
        <taxon>Cannabis</taxon>
    </lineage>
</organism>